<dbReference type="AlphaFoldDB" id="A0A0A9BMM6"/>
<evidence type="ECO:0000313" key="1">
    <source>
        <dbReference type="EMBL" id="JAD60522.1"/>
    </source>
</evidence>
<accession>A0A0A9BMM6</accession>
<name>A0A0A9BMM6_ARUDO</name>
<proteinExistence type="predicted"/>
<reference evidence="1" key="2">
    <citation type="journal article" date="2015" name="Data Brief">
        <title>Shoot transcriptome of the giant reed, Arundo donax.</title>
        <authorList>
            <person name="Barrero R.A."/>
            <person name="Guerrero F.D."/>
            <person name="Moolhuijzen P."/>
            <person name="Goolsby J.A."/>
            <person name="Tidwell J."/>
            <person name="Bellgard S.E."/>
            <person name="Bellgard M.I."/>
        </authorList>
    </citation>
    <scope>NUCLEOTIDE SEQUENCE</scope>
    <source>
        <tissue evidence="1">Shoot tissue taken approximately 20 cm above the soil surface</tissue>
    </source>
</reference>
<sequence length="52" mass="6006">MSYIFTTFCCDLYTFNTDFALALPRIMSVRNNTWIASAPLLLIIILFELDNV</sequence>
<protein>
    <submittedName>
        <fullName evidence="1">Uncharacterized protein</fullName>
    </submittedName>
</protein>
<reference evidence="1" key="1">
    <citation type="submission" date="2014-09" db="EMBL/GenBank/DDBJ databases">
        <authorList>
            <person name="Magalhaes I.L.F."/>
            <person name="Oliveira U."/>
            <person name="Santos F.R."/>
            <person name="Vidigal T.H.D.A."/>
            <person name="Brescovit A.D."/>
            <person name="Santos A.J."/>
        </authorList>
    </citation>
    <scope>NUCLEOTIDE SEQUENCE</scope>
    <source>
        <tissue evidence="1">Shoot tissue taken approximately 20 cm above the soil surface</tissue>
    </source>
</reference>
<organism evidence="1">
    <name type="scientific">Arundo donax</name>
    <name type="common">Giant reed</name>
    <name type="synonym">Donax arundinaceus</name>
    <dbReference type="NCBI Taxonomy" id="35708"/>
    <lineage>
        <taxon>Eukaryota</taxon>
        <taxon>Viridiplantae</taxon>
        <taxon>Streptophyta</taxon>
        <taxon>Embryophyta</taxon>
        <taxon>Tracheophyta</taxon>
        <taxon>Spermatophyta</taxon>
        <taxon>Magnoliopsida</taxon>
        <taxon>Liliopsida</taxon>
        <taxon>Poales</taxon>
        <taxon>Poaceae</taxon>
        <taxon>PACMAD clade</taxon>
        <taxon>Arundinoideae</taxon>
        <taxon>Arundineae</taxon>
        <taxon>Arundo</taxon>
    </lineage>
</organism>
<dbReference type="EMBL" id="GBRH01237373">
    <property type="protein sequence ID" value="JAD60522.1"/>
    <property type="molecule type" value="Transcribed_RNA"/>
</dbReference>